<dbReference type="OrthoDB" id="37659at2759"/>
<name>A0A6A4I5E3_9AGAR</name>
<sequence>MLFPASTWTLFLALPVLYGVVKLIGKRRRNFDIPHANERVLILGASSGIGRTIAHQYAIRTGNICVVGRREDKVTTVLNECKARNSEAKGFLGISADFSSAEDMVRVRTIVEKEWAGLDTVIVAAGVSAIRPLLEVAGVDSQQNTDASLEGIQFAVNAAEAATRSNYIGPMVAAISLVPFLKRTSKSPSILLISSLGAVIPAPTRSIYGSTKSASLLLYQALAIEHPSVQFSFVLPSTVEGDFRASAVDQAPSNSQSELGPEASSAPGTSGLRVDHVARRCIQAVDNGEKVVFMPELMSLGHLLYWLWPSFIEKKAMKKYGFTAK</sequence>
<proteinExistence type="inferred from homology"/>
<evidence type="ECO:0000256" key="2">
    <source>
        <dbReference type="ARBA" id="ARBA00022857"/>
    </source>
</evidence>
<keyword evidence="3" id="KW-0560">Oxidoreductase</keyword>
<organism evidence="6 7">
    <name type="scientific">Gymnopus androsaceus JB14</name>
    <dbReference type="NCBI Taxonomy" id="1447944"/>
    <lineage>
        <taxon>Eukaryota</taxon>
        <taxon>Fungi</taxon>
        <taxon>Dikarya</taxon>
        <taxon>Basidiomycota</taxon>
        <taxon>Agaricomycotina</taxon>
        <taxon>Agaricomycetes</taxon>
        <taxon>Agaricomycetidae</taxon>
        <taxon>Agaricales</taxon>
        <taxon>Marasmiineae</taxon>
        <taxon>Omphalotaceae</taxon>
        <taxon>Gymnopus</taxon>
    </lineage>
</organism>
<evidence type="ECO:0000313" key="6">
    <source>
        <dbReference type="EMBL" id="KAE9404317.1"/>
    </source>
</evidence>
<evidence type="ECO:0000256" key="4">
    <source>
        <dbReference type="ARBA" id="ARBA00037096"/>
    </source>
</evidence>
<gene>
    <name evidence="6" type="ORF">BT96DRAFT_964219</name>
</gene>
<dbReference type="InterPro" id="IPR020904">
    <property type="entry name" value="Sc_DH/Rdtase_CS"/>
</dbReference>
<dbReference type="PANTHER" id="PTHR44196">
    <property type="entry name" value="DEHYDROGENASE/REDUCTASE SDR FAMILY MEMBER 7B"/>
    <property type="match status" value="1"/>
</dbReference>
<evidence type="ECO:0000256" key="1">
    <source>
        <dbReference type="ARBA" id="ARBA00006484"/>
    </source>
</evidence>
<comment type="function">
    <text evidence="4">Putative oxidoreductase.</text>
</comment>
<dbReference type="PANTHER" id="PTHR44196:SF1">
    <property type="entry name" value="DEHYDROGENASE_REDUCTASE SDR FAMILY MEMBER 7B"/>
    <property type="match status" value="1"/>
</dbReference>
<dbReference type="GO" id="GO:0016491">
    <property type="term" value="F:oxidoreductase activity"/>
    <property type="evidence" value="ECO:0007669"/>
    <property type="project" value="UniProtKB-KW"/>
</dbReference>
<dbReference type="InterPro" id="IPR036291">
    <property type="entry name" value="NAD(P)-bd_dom_sf"/>
</dbReference>
<dbReference type="InterPro" id="IPR002347">
    <property type="entry name" value="SDR_fam"/>
</dbReference>
<evidence type="ECO:0000256" key="3">
    <source>
        <dbReference type="ARBA" id="ARBA00023002"/>
    </source>
</evidence>
<dbReference type="Pfam" id="PF00106">
    <property type="entry name" value="adh_short"/>
    <property type="match status" value="1"/>
</dbReference>
<accession>A0A6A4I5E3</accession>
<protein>
    <submittedName>
        <fullName evidence="6">NAD(P)-binding protein</fullName>
    </submittedName>
</protein>
<dbReference type="SUPFAM" id="SSF51735">
    <property type="entry name" value="NAD(P)-binding Rossmann-fold domains"/>
    <property type="match status" value="1"/>
</dbReference>
<evidence type="ECO:0000313" key="7">
    <source>
        <dbReference type="Proteomes" id="UP000799118"/>
    </source>
</evidence>
<dbReference type="Gene3D" id="3.40.50.720">
    <property type="entry name" value="NAD(P)-binding Rossmann-like Domain"/>
    <property type="match status" value="1"/>
</dbReference>
<keyword evidence="2" id="KW-0521">NADP</keyword>
<comment type="similarity">
    <text evidence="1">Belongs to the short-chain dehydrogenases/reductases (SDR) family.</text>
</comment>
<dbReference type="Proteomes" id="UP000799118">
    <property type="component" value="Unassembled WGS sequence"/>
</dbReference>
<feature type="region of interest" description="Disordered" evidence="5">
    <location>
        <begin position="250"/>
        <end position="270"/>
    </location>
</feature>
<dbReference type="GO" id="GO:0016020">
    <property type="term" value="C:membrane"/>
    <property type="evidence" value="ECO:0007669"/>
    <property type="project" value="TreeGrafter"/>
</dbReference>
<reference evidence="6" key="1">
    <citation type="journal article" date="2019" name="Environ. Microbiol.">
        <title>Fungal ecological strategies reflected in gene transcription - a case study of two litter decomposers.</title>
        <authorList>
            <person name="Barbi F."/>
            <person name="Kohler A."/>
            <person name="Barry K."/>
            <person name="Baskaran P."/>
            <person name="Daum C."/>
            <person name="Fauchery L."/>
            <person name="Ihrmark K."/>
            <person name="Kuo A."/>
            <person name="LaButti K."/>
            <person name="Lipzen A."/>
            <person name="Morin E."/>
            <person name="Grigoriev I.V."/>
            <person name="Henrissat B."/>
            <person name="Lindahl B."/>
            <person name="Martin F."/>
        </authorList>
    </citation>
    <scope>NUCLEOTIDE SEQUENCE</scope>
    <source>
        <strain evidence="6">JB14</strain>
    </source>
</reference>
<evidence type="ECO:0000256" key="5">
    <source>
        <dbReference type="SAM" id="MobiDB-lite"/>
    </source>
</evidence>
<dbReference type="AlphaFoldDB" id="A0A6A4I5E3"/>
<keyword evidence="7" id="KW-1185">Reference proteome</keyword>
<dbReference type="EMBL" id="ML769417">
    <property type="protein sequence ID" value="KAE9404317.1"/>
    <property type="molecule type" value="Genomic_DNA"/>
</dbReference>
<dbReference type="PRINTS" id="PR00081">
    <property type="entry name" value="GDHRDH"/>
</dbReference>
<dbReference type="PROSITE" id="PS00061">
    <property type="entry name" value="ADH_SHORT"/>
    <property type="match status" value="1"/>
</dbReference>